<sequence length="232" mass="25754">MMSDVHQRSTRRFRSWTGIALRCLAPVVCLLVALVCAFVAHAAAGFSRAVWLAVAVIFLGFTWGLVWRVLRYRTGGRYLAALQSGAPVTITRRPHVAIAATMISMALTAIAVSINLAGELHASIVGLPWLLVISAGAFSFIYWRRCRFPMIVSANGLTDRTARLENIAWSRIFNCRIWAPKGIPLGIFIEIQPERGWDAQCKTIDINCLDLAARPEEVLTMFELRGAQKLRS</sequence>
<keyword evidence="1" id="KW-0812">Transmembrane</keyword>
<keyword evidence="3" id="KW-1185">Reference proteome</keyword>
<comment type="caution">
    <text evidence="2">The sequence shown here is derived from an EMBL/GenBank/DDBJ whole genome shotgun (WGS) entry which is preliminary data.</text>
</comment>
<dbReference type="EMBL" id="JAUYVI010000003">
    <property type="protein sequence ID" value="MDQ7248064.1"/>
    <property type="molecule type" value="Genomic_DNA"/>
</dbReference>
<organism evidence="2 3">
    <name type="scientific">Dongia sedimenti</name>
    <dbReference type="NCBI Taxonomy" id="3064282"/>
    <lineage>
        <taxon>Bacteria</taxon>
        <taxon>Pseudomonadati</taxon>
        <taxon>Pseudomonadota</taxon>
        <taxon>Alphaproteobacteria</taxon>
        <taxon>Rhodospirillales</taxon>
        <taxon>Dongiaceae</taxon>
        <taxon>Dongia</taxon>
    </lineage>
</organism>
<dbReference type="RefSeq" id="WP_379955507.1">
    <property type="nucleotide sequence ID" value="NZ_JAUYVI010000003.1"/>
</dbReference>
<evidence type="ECO:0000313" key="2">
    <source>
        <dbReference type="EMBL" id="MDQ7248064.1"/>
    </source>
</evidence>
<name>A0ABU0YK25_9PROT</name>
<accession>A0ABU0YK25</accession>
<evidence type="ECO:0000256" key="1">
    <source>
        <dbReference type="SAM" id="Phobius"/>
    </source>
</evidence>
<feature type="transmembrane region" description="Helical" evidence="1">
    <location>
        <begin position="21"/>
        <end position="43"/>
    </location>
</feature>
<proteinExistence type="predicted"/>
<keyword evidence="1" id="KW-1133">Transmembrane helix</keyword>
<evidence type="ECO:0008006" key="4">
    <source>
        <dbReference type="Google" id="ProtNLM"/>
    </source>
</evidence>
<reference evidence="3" key="1">
    <citation type="submission" date="2023-08" db="EMBL/GenBank/DDBJ databases">
        <title>Rhodospirillaceae gen. nov., a novel taxon isolated from the Yangtze River Yuezi River estuary sludge.</title>
        <authorList>
            <person name="Ruan L."/>
        </authorList>
    </citation>
    <scope>NUCLEOTIDE SEQUENCE [LARGE SCALE GENOMIC DNA]</scope>
    <source>
        <strain evidence="3">R-7</strain>
    </source>
</reference>
<gene>
    <name evidence="2" type="ORF">Q8A70_10325</name>
</gene>
<feature type="transmembrane region" description="Helical" evidence="1">
    <location>
        <begin position="96"/>
        <end position="118"/>
    </location>
</feature>
<evidence type="ECO:0000313" key="3">
    <source>
        <dbReference type="Proteomes" id="UP001230156"/>
    </source>
</evidence>
<keyword evidence="1" id="KW-0472">Membrane</keyword>
<protein>
    <recommendedName>
        <fullName evidence="4">PH (Pleckstrin Homology) domain-containing protein</fullName>
    </recommendedName>
</protein>
<feature type="transmembrane region" description="Helical" evidence="1">
    <location>
        <begin position="49"/>
        <end position="70"/>
    </location>
</feature>
<dbReference type="Proteomes" id="UP001230156">
    <property type="component" value="Unassembled WGS sequence"/>
</dbReference>
<feature type="transmembrane region" description="Helical" evidence="1">
    <location>
        <begin position="124"/>
        <end position="143"/>
    </location>
</feature>